<comment type="subcellular location">
    <subcellularLocation>
        <location evidence="11">Cell membrane</location>
        <topology evidence="11">Multi-pass membrane protein</topology>
    </subcellularLocation>
</comment>
<dbReference type="Pfam" id="PF01864">
    <property type="entry name" value="CarS-like"/>
    <property type="match status" value="1"/>
</dbReference>
<keyword evidence="13" id="KW-1185">Reference proteome</keyword>
<reference evidence="13" key="3">
    <citation type="journal article" date="2011" name="PLoS ONE">
        <title>Genome sequence of a mesophilic hydrogenotrophic methanogen Methanocella paludicola, the first cultivated representative of the order Methanocellales.</title>
        <authorList>
            <person name="Sakai S."/>
            <person name="Takaki Y."/>
            <person name="Shimamura S."/>
            <person name="Sekine M."/>
            <person name="Tajima T."/>
            <person name="Kosugi H."/>
            <person name="Ichikawa N."/>
            <person name="Tasumi E."/>
            <person name="Hiraki A.T."/>
            <person name="Shimizu A."/>
            <person name="Kato Y."/>
            <person name="Nishiko R."/>
            <person name="Mori K."/>
            <person name="Fujita N."/>
            <person name="Imachi H."/>
            <person name="Takai K."/>
        </authorList>
    </citation>
    <scope>NUCLEOTIDE SEQUENCE [LARGE SCALE GENOMIC DNA]</scope>
    <source>
        <strain evidence="13">DSM 17711 / JCM 13418 / NBRC 101707 / SANAE</strain>
    </source>
</reference>
<keyword evidence="5 11" id="KW-0460">Magnesium</keyword>
<dbReference type="KEGG" id="mpd:MCP_0607"/>
<evidence type="ECO:0000256" key="4">
    <source>
        <dbReference type="ARBA" id="ARBA00022692"/>
    </source>
</evidence>
<feature type="transmembrane region" description="Helical" evidence="11">
    <location>
        <begin position="52"/>
        <end position="74"/>
    </location>
</feature>
<dbReference type="InterPro" id="IPR002726">
    <property type="entry name" value="CarS_archaea"/>
</dbReference>
<evidence type="ECO:0000256" key="10">
    <source>
        <dbReference type="ARBA" id="ARBA00023264"/>
    </source>
</evidence>
<comment type="function">
    <text evidence="11">Catalyzes the formation of CDP-2,3-bis-(O-geranylgeranyl)-sn-glycerol (CDP-archaeol) from 2,3-bis-(O-geranylgeranyl)-sn-glycerol 1-phosphate (DGGGP) and CTP. This reaction is the third ether-bond-formation step in the biosynthesis of archaeal membrane lipids.</text>
</comment>
<evidence type="ECO:0000256" key="9">
    <source>
        <dbReference type="ARBA" id="ARBA00023209"/>
    </source>
</evidence>
<protein>
    <recommendedName>
        <fullName evidence="11">CDP-archaeol synthase</fullName>
        <ecNumber evidence="11">2.7.7.67</ecNumber>
    </recommendedName>
    <alternativeName>
        <fullName evidence="11">CDP-2,3-bis-(O-geranylgeranyl)-sn-glycerol synthase</fullName>
    </alternativeName>
</protein>
<reference evidence="12 13" key="2">
    <citation type="journal article" date="2008" name="Int. J. Syst. Evol. Microbiol.">
        <title>Methanocella paludicola gen. nov., sp. nov., a methane-producing archaeon, the first isolate of the lineage 'Rice Cluster I', and proposal of the new archaeal order Methanocellales ord. nov.</title>
        <authorList>
            <person name="Sakai S."/>
            <person name="Imachi H."/>
            <person name="Hanada S."/>
            <person name="Ohashi A."/>
            <person name="Harada H."/>
            <person name="Kamagata Y."/>
        </authorList>
    </citation>
    <scope>NUCLEOTIDE SEQUENCE [LARGE SCALE GENOMIC DNA]</scope>
    <source>
        <strain evidence="13">DSM 17711 / JCM 13418 / NBRC 101707 / SANAE</strain>
    </source>
</reference>
<dbReference type="STRING" id="304371.MCP_0607"/>
<keyword evidence="4 11" id="KW-0812">Transmembrane</keyword>
<feature type="transmembrane region" description="Helical" evidence="11">
    <location>
        <begin position="117"/>
        <end position="136"/>
    </location>
</feature>
<evidence type="ECO:0000256" key="6">
    <source>
        <dbReference type="ARBA" id="ARBA00022989"/>
    </source>
</evidence>
<dbReference type="PANTHER" id="PTHR39650:SF1">
    <property type="entry name" value="CDP-ARCHAEOL SYNTHASE"/>
    <property type="match status" value="1"/>
</dbReference>
<feature type="transmembrane region" description="Helical" evidence="11">
    <location>
        <begin position="142"/>
        <end position="163"/>
    </location>
</feature>
<keyword evidence="9 11" id="KW-0594">Phospholipid biosynthesis</keyword>
<accession>D1YW57</accession>
<comment type="similarity">
    <text evidence="11">Belongs to the CDP-archaeol synthase family.</text>
</comment>
<evidence type="ECO:0000256" key="1">
    <source>
        <dbReference type="ARBA" id="ARBA00022475"/>
    </source>
</evidence>
<keyword evidence="6 11" id="KW-1133">Transmembrane helix</keyword>
<keyword evidence="3 11" id="KW-0808">Transferase</keyword>
<evidence type="ECO:0000256" key="11">
    <source>
        <dbReference type="HAMAP-Rule" id="MF_01117"/>
    </source>
</evidence>
<dbReference type="InterPro" id="IPR032690">
    <property type="entry name" value="CarS"/>
</dbReference>
<keyword evidence="8 11" id="KW-0472">Membrane</keyword>
<dbReference type="PANTHER" id="PTHR39650">
    <property type="entry name" value="CDP-ARCHAEOL SYNTHASE"/>
    <property type="match status" value="1"/>
</dbReference>
<dbReference type="HAMAP" id="MF_01117">
    <property type="entry name" value="CDP_archaeol_synth"/>
    <property type="match status" value="1"/>
</dbReference>
<keyword evidence="7 11" id="KW-0443">Lipid metabolism</keyword>
<organism evidence="12 13">
    <name type="scientific">Methanocella paludicola (strain DSM 17711 / JCM 13418 / NBRC 101707 / SANAE)</name>
    <dbReference type="NCBI Taxonomy" id="304371"/>
    <lineage>
        <taxon>Archaea</taxon>
        <taxon>Methanobacteriati</taxon>
        <taxon>Methanobacteriota</taxon>
        <taxon>Stenosarchaea group</taxon>
        <taxon>Methanomicrobia</taxon>
        <taxon>Methanocellales</taxon>
        <taxon>Methanocellaceae</taxon>
        <taxon>Methanocella</taxon>
    </lineage>
</organism>
<evidence type="ECO:0000256" key="8">
    <source>
        <dbReference type="ARBA" id="ARBA00023136"/>
    </source>
</evidence>
<comment type="catalytic activity">
    <reaction evidence="11">
        <text>2,3-bis-O-(geranylgeranyl)-sn-glycerol 1-phosphate + CTP + H(+) = CDP-2,3-bis-O-(geranylgeranyl)-sn-glycerol + diphosphate</text>
        <dbReference type="Rhea" id="RHEA:25690"/>
        <dbReference type="ChEBI" id="CHEBI:15378"/>
        <dbReference type="ChEBI" id="CHEBI:33019"/>
        <dbReference type="ChEBI" id="CHEBI:37563"/>
        <dbReference type="ChEBI" id="CHEBI:58837"/>
        <dbReference type="ChEBI" id="CHEBI:58838"/>
        <dbReference type="EC" id="2.7.7.67"/>
    </reaction>
</comment>
<keyword evidence="1 11" id="KW-1003">Cell membrane</keyword>
<feature type="transmembrane region" description="Helical" evidence="11">
    <location>
        <begin position="86"/>
        <end position="105"/>
    </location>
</feature>
<sequence length="178" mass="19237">MWDLIFTALWLMLPAYTANNCATLFGGGRPLDGERSFFDGKRILGDHKTFRGFFLGVLGGIGMGVVQVIAAPYMMAYFTVPAMPPAVIIALPLGALAGDAVKSFFKRRLGVESGAMLPVADQLDFVIGALVLGLIAAPQWSLAYYTIPVVVTIVLMTFPLQLFHNMVAVALGKKKVLW</sequence>
<dbReference type="eggNOG" id="arCOG04106">
    <property type="taxonomic scope" value="Archaea"/>
</dbReference>
<evidence type="ECO:0000256" key="7">
    <source>
        <dbReference type="ARBA" id="ARBA00023098"/>
    </source>
</evidence>
<gene>
    <name evidence="11" type="primary">carS</name>
    <name evidence="12" type="ordered locus">MCP_0607</name>
</gene>
<comment type="cofactor">
    <cofactor evidence="11">
        <name>Mg(2+)</name>
        <dbReference type="ChEBI" id="CHEBI:18420"/>
    </cofactor>
</comment>
<dbReference type="GO" id="GO:0046474">
    <property type="term" value="P:glycerophospholipid biosynthetic process"/>
    <property type="evidence" value="ECO:0007669"/>
    <property type="project" value="UniProtKB-UniRule"/>
</dbReference>
<dbReference type="Proteomes" id="UP000001882">
    <property type="component" value="Chromosome"/>
</dbReference>
<dbReference type="InParanoid" id="D1YW57"/>
<reference evidence="12 13" key="1">
    <citation type="journal article" date="2007" name="Appl. Environ. Microbiol.">
        <title>Isolation of key methanogens for global methane emission from rice paddy fields: a novel isolate affiliated with the clone cluster rice cluster I.</title>
        <authorList>
            <person name="Sakai S."/>
            <person name="Imachi H."/>
            <person name="Sekiguchi Y."/>
            <person name="Ohashi A."/>
            <person name="Harada H."/>
            <person name="Kamagata Y."/>
        </authorList>
    </citation>
    <scope>NUCLEOTIDE SEQUENCE [LARGE SCALE GENOMIC DNA]</scope>
    <source>
        <strain evidence="13">DSM 17711 / JCM 13418 / NBRC 101707 / SANAE</strain>
    </source>
</reference>
<name>D1YW57_METPS</name>
<dbReference type="EMBL" id="AP011532">
    <property type="protein sequence ID" value="BAI60679.1"/>
    <property type="molecule type" value="Genomic_DNA"/>
</dbReference>
<dbReference type="AlphaFoldDB" id="D1YW57"/>
<keyword evidence="2 11" id="KW-0444">Lipid biosynthesis</keyword>
<evidence type="ECO:0000256" key="5">
    <source>
        <dbReference type="ARBA" id="ARBA00022842"/>
    </source>
</evidence>
<proteinExistence type="inferred from homology"/>
<evidence type="ECO:0000313" key="12">
    <source>
        <dbReference type="EMBL" id="BAI60679.1"/>
    </source>
</evidence>
<dbReference type="GO" id="GO:0043338">
    <property type="term" value="F:CDP-2,3-bis-(O-geranylgeranyl)-sn-glycerol synthase activity"/>
    <property type="evidence" value="ECO:0007669"/>
    <property type="project" value="UniProtKB-EC"/>
</dbReference>
<evidence type="ECO:0000256" key="2">
    <source>
        <dbReference type="ARBA" id="ARBA00022516"/>
    </source>
</evidence>
<dbReference type="NCBIfam" id="NF003114">
    <property type="entry name" value="PRK04032.1"/>
    <property type="match status" value="1"/>
</dbReference>
<dbReference type="EC" id="2.7.7.67" evidence="11"/>
<evidence type="ECO:0000313" key="13">
    <source>
        <dbReference type="Proteomes" id="UP000001882"/>
    </source>
</evidence>
<dbReference type="UniPathway" id="UPA00940"/>
<dbReference type="OrthoDB" id="45383at2157"/>
<evidence type="ECO:0000256" key="3">
    <source>
        <dbReference type="ARBA" id="ARBA00022679"/>
    </source>
</evidence>
<dbReference type="FunCoup" id="D1YW57">
    <property type="interactions" value="1"/>
</dbReference>
<dbReference type="GO" id="GO:0005886">
    <property type="term" value="C:plasma membrane"/>
    <property type="evidence" value="ECO:0007669"/>
    <property type="project" value="UniProtKB-SubCell"/>
</dbReference>
<keyword evidence="10 11" id="KW-1208">Phospholipid metabolism</keyword>
<comment type="pathway">
    <text evidence="11">Membrane lipid metabolism; glycerophospholipid metabolism.</text>
</comment>